<evidence type="ECO:0000259" key="4">
    <source>
        <dbReference type="SMART" id="SM00331"/>
    </source>
</evidence>
<feature type="transmembrane region" description="Helical" evidence="2">
    <location>
        <begin position="12"/>
        <end position="32"/>
    </location>
</feature>
<reference evidence="5" key="2">
    <citation type="journal article" date="2021" name="PeerJ">
        <title>Extensive microbial diversity within the chicken gut microbiome revealed by metagenomics and culture.</title>
        <authorList>
            <person name="Gilroy R."/>
            <person name="Ravi A."/>
            <person name="Getino M."/>
            <person name="Pursley I."/>
            <person name="Horton D.L."/>
            <person name="Alikhan N.F."/>
            <person name="Baker D."/>
            <person name="Gharbi K."/>
            <person name="Hall N."/>
            <person name="Watson M."/>
            <person name="Adriaenssens E.M."/>
            <person name="Foster-Nyarko E."/>
            <person name="Jarju S."/>
            <person name="Secka A."/>
            <person name="Antonio M."/>
            <person name="Oren A."/>
            <person name="Chaudhuri R.R."/>
            <person name="La Ragione R."/>
            <person name="Hildebrand F."/>
            <person name="Pallen M.J."/>
        </authorList>
    </citation>
    <scope>NUCLEOTIDE SEQUENCE</scope>
    <source>
        <strain evidence="5">10532</strain>
    </source>
</reference>
<gene>
    <name evidence="5" type="ORF">IAA81_06905</name>
</gene>
<comment type="caution">
    <text evidence="5">The sequence shown here is derived from an EMBL/GenBank/DDBJ whole genome shotgun (WGS) entry which is preliminary data.</text>
</comment>
<evidence type="ECO:0000313" key="5">
    <source>
        <dbReference type="EMBL" id="MBO8457941.1"/>
    </source>
</evidence>
<dbReference type="Pfam" id="PF13185">
    <property type="entry name" value="GAF_2"/>
    <property type="match status" value="1"/>
</dbReference>
<keyword evidence="2" id="KW-0812">Transmembrane</keyword>
<dbReference type="Pfam" id="PF07228">
    <property type="entry name" value="SpoIIE"/>
    <property type="match status" value="1"/>
</dbReference>
<dbReference type="InterPro" id="IPR029016">
    <property type="entry name" value="GAF-like_dom_sf"/>
</dbReference>
<dbReference type="InterPro" id="IPR052016">
    <property type="entry name" value="Bact_Sigma-Reg"/>
</dbReference>
<evidence type="ECO:0000313" key="6">
    <source>
        <dbReference type="Proteomes" id="UP000823638"/>
    </source>
</evidence>
<dbReference type="PANTHER" id="PTHR43156">
    <property type="entry name" value="STAGE II SPORULATION PROTEIN E-RELATED"/>
    <property type="match status" value="1"/>
</dbReference>
<dbReference type="InterPro" id="IPR001932">
    <property type="entry name" value="PPM-type_phosphatase-like_dom"/>
</dbReference>
<dbReference type="AlphaFoldDB" id="A0A9D9HPV2"/>
<dbReference type="InterPro" id="IPR036457">
    <property type="entry name" value="PPM-type-like_dom_sf"/>
</dbReference>
<evidence type="ECO:0000256" key="1">
    <source>
        <dbReference type="ARBA" id="ARBA00022801"/>
    </source>
</evidence>
<evidence type="ECO:0000259" key="3">
    <source>
        <dbReference type="SMART" id="SM00065"/>
    </source>
</evidence>
<keyword evidence="2" id="KW-0472">Membrane</keyword>
<dbReference type="PANTHER" id="PTHR43156:SF2">
    <property type="entry name" value="STAGE II SPORULATION PROTEIN E"/>
    <property type="match status" value="1"/>
</dbReference>
<dbReference type="SMART" id="SM00331">
    <property type="entry name" value="PP2C_SIG"/>
    <property type="match status" value="1"/>
</dbReference>
<sequence length="552" mass="61334">MNELFNDLFVPAVAVSGILALANIAMFITIVAKNRGFTILALERLLSFLILIAGATVSFVTRNAVFSVIAPACSCLFVFFDIAVKPGRKEEEKKEEEVAPDTGVSEYEQQISRIFDLLKDLMTRVQECFTLTDGINVVKFLDLFISTVSNEIEADGGVVFLIDDYEDMITAKSYFGHFPPPYELPSDVPHKQNRVDTNFKYIQFSLGETVFGEVATTGQPVFIPDGVGNEKIFQNGPEEFLLPGSYIFVPLIVNDRIIGVAGFARLNGKPFFTEEDFDLATLVSKFAGISINNLNSFQELLDHSDIEQEMIIASDIQKKLLPKKLLDLPGAEFGAFFTPAKGICGDYHDVITARRDRIGIAIGDIAGKGTVSTMIMIMIRSILHLVTNTTKDAGTILTWVNRGITGRIDVDHYASLTYVNYNMETNEIEYASAGHPPMLIWRAEEKKIELVKTKTDPIGVERSTEYETLHLTVKPGDVIILYTDGVLEALNSEGKQYGLERLSDFISRNSGASAKDLSNKIKADIREFCGSERQHDDQTVLLMKINNTKKEL</sequence>
<dbReference type="InterPro" id="IPR003018">
    <property type="entry name" value="GAF"/>
</dbReference>
<dbReference type="GO" id="GO:0016791">
    <property type="term" value="F:phosphatase activity"/>
    <property type="evidence" value="ECO:0007669"/>
    <property type="project" value="TreeGrafter"/>
</dbReference>
<organism evidence="5 6">
    <name type="scientific">Candidatus Gallitreponema excrementavium</name>
    <dbReference type="NCBI Taxonomy" id="2840840"/>
    <lineage>
        <taxon>Bacteria</taxon>
        <taxon>Pseudomonadati</taxon>
        <taxon>Spirochaetota</taxon>
        <taxon>Spirochaetia</taxon>
        <taxon>Spirochaetales</taxon>
        <taxon>Candidatus Gallitreponema</taxon>
    </lineage>
</organism>
<evidence type="ECO:0000256" key="2">
    <source>
        <dbReference type="SAM" id="Phobius"/>
    </source>
</evidence>
<reference evidence="5" key="1">
    <citation type="submission" date="2020-10" db="EMBL/GenBank/DDBJ databases">
        <authorList>
            <person name="Gilroy R."/>
        </authorList>
    </citation>
    <scope>NUCLEOTIDE SEQUENCE</scope>
    <source>
        <strain evidence="5">10532</strain>
    </source>
</reference>
<keyword evidence="1" id="KW-0378">Hydrolase</keyword>
<dbReference type="Gene3D" id="3.30.450.40">
    <property type="match status" value="1"/>
</dbReference>
<proteinExistence type="predicted"/>
<dbReference type="Gene3D" id="3.60.40.10">
    <property type="entry name" value="PPM-type phosphatase domain"/>
    <property type="match status" value="1"/>
</dbReference>
<dbReference type="Proteomes" id="UP000823638">
    <property type="component" value="Unassembled WGS sequence"/>
</dbReference>
<name>A0A9D9HPV2_9SPIR</name>
<dbReference type="SUPFAM" id="SSF55781">
    <property type="entry name" value="GAF domain-like"/>
    <property type="match status" value="1"/>
</dbReference>
<accession>A0A9D9HPV2</accession>
<keyword evidence="2" id="KW-1133">Transmembrane helix</keyword>
<dbReference type="SMART" id="SM00065">
    <property type="entry name" value="GAF"/>
    <property type="match status" value="1"/>
</dbReference>
<dbReference type="EMBL" id="JADIMM010000080">
    <property type="protein sequence ID" value="MBO8457941.1"/>
    <property type="molecule type" value="Genomic_DNA"/>
</dbReference>
<protein>
    <submittedName>
        <fullName evidence="5">SpoIIE family protein phosphatase</fullName>
    </submittedName>
</protein>
<feature type="domain" description="GAF" evidence="3">
    <location>
        <begin position="136"/>
        <end position="301"/>
    </location>
</feature>
<dbReference type="SUPFAM" id="SSF81606">
    <property type="entry name" value="PP2C-like"/>
    <property type="match status" value="1"/>
</dbReference>
<feature type="domain" description="PPM-type phosphatase" evidence="4">
    <location>
        <begin position="328"/>
        <end position="545"/>
    </location>
</feature>
<feature type="transmembrane region" description="Helical" evidence="2">
    <location>
        <begin position="39"/>
        <end position="59"/>
    </location>
</feature>